<evidence type="ECO:0000256" key="9">
    <source>
        <dbReference type="ARBA" id="ARBA00025611"/>
    </source>
</evidence>
<proteinExistence type="inferred from homology"/>
<evidence type="ECO:0000256" key="1">
    <source>
        <dbReference type="ARBA" id="ARBA00004496"/>
    </source>
</evidence>
<dbReference type="CDD" id="cd07431">
    <property type="entry name" value="PHP_PolIIIA"/>
    <property type="match status" value="1"/>
</dbReference>
<dbReference type="Proteomes" id="UP000003028">
    <property type="component" value="Unassembled WGS sequence"/>
</dbReference>
<dbReference type="GO" id="GO:0008408">
    <property type="term" value="F:3'-5' exonuclease activity"/>
    <property type="evidence" value="ECO:0007669"/>
    <property type="project" value="InterPro"/>
</dbReference>
<dbReference type="CDD" id="cd04485">
    <property type="entry name" value="DnaE_OBF"/>
    <property type="match status" value="1"/>
</dbReference>
<dbReference type="InterPro" id="IPR029460">
    <property type="entry name" value="DNAPol_HHH"/>
</dbReference>
<feature type="domain" description="Polymerase/histidinol phosphatase N-terminal" evidence="11">
    <location>
        <begin position="12"/>
        <end position="79"/>
    </location>
</feature>
<evidence type="ECO:0000313" key="13">
    <source>
        <dbReference type="Proteomes" id="UP000003028"/>
    </source>
</evidence>
<keyword evidence="6 12" id="KW-0548">Nucleotidyltransferase</keyword>
<evidence type="ECO:0000256" key="6">
    <source>
        <dbReference type="ARBA" id="ARBA00022695"/>
    </source>
</evidence>
<keyword evidence="5 12" id="KW-0808">Transferase</keyword>
<dbReference type="InterPro" id="IPR040982">
    <property type="entry name" value="DNA_pol3_finger"/>
</dbReference>
<dbReference type="Pfam" id="PF01336">
    <property type="entry name" value="tRNA_anti-codon"/>
    <property type="match status" value="1"/>
</dbReference>
<dbReference type="EC" id="2.7.7.7" evidence="3"/>
<dbReference type="Pfam" id="PF14579">
    <property type="entry name" value="HHH_6"/>
    <property type="match status" value="1"/>
</dbReference>
<dbReference type="GO" id="GO:0005737">
    <property type="term" value="C:cytoplasm"/>
    <property type="evidence" value="ECO:0007669"/>
    <property type="project" value="UniProtKB-SubCell"/>
</dbReference>
<dbReference type="InterPro" id="IPR004365">
    <property type="entry name" value="NA-bd_OB_tRNA"/>
</dbReference>
<keyword evidence="13" id="KW-1185">Reference proteome</keyword>
<evidence type="ECO:0000256" key="8">
    <source>
        <dbReference type="ARBA" id="ARBA00022932"/>
    </source>
</evidence>
<evidence type="ECO:0000256" key="5">
    <source>
        <dbReference type="ARBA" id="ARBA00022679"/>
    </source>
</evidence>
<keyword evidence="8" id="KW-0239">DNA-directed DNA polymerase</keyword>
<dbReference type="Gene3D" id="1.10.150.870">
    <property type="match status" value="1"/>
</dbReference>
<evidence type="ECO:0000256" key="7">
    <source>
        <dbReference type="ARBA" id="ARBA00022705"/>
    </source>
</evidence>
<evidence type="ECO:0000256" key="10">
    <source>
        <dbReference type="ARBA" id="ARBA00049244"/>
    </source>
</evidence>
<sequence length="1030" mass="118402">MYNDVRGGKMATHLMVRSHYSLLKGMMPVELICEKAKHNESKSIALTDRHVLFGALDFYDAARKHHIKPIYGMEITILEDESYYDSLVLARTNEGYQGLIHLSYLLSKQAYISEADVVPFESELIFIAYSEQGPFEKGMLSKNLDEVANTMERLKKMFSYFYIGLSHQESGFFSNVNDQLRQMAVLREIECVALPKVYYENKDDEEAFRALQAIDKSTYLEDKTLVSSPNRNFISDDDFKVLYTEAELSLTDTIAEMCNVSIMNLKTELPEFETHQEVSNKVFLEQLSHFGLKRRLNNSVPEKYRERLNYELKIINEMNFTDYFLIVYDVIRYAKKAGIYVGPGRGSSAGSLVAYCLGIVEIDPIEYDLLFERFLNPERVSMPDIDIDFPDDKRQYVIDYVRNKYGDDYVAHIVTFGTLKARQAFRDTARVLQVPIRKVDQVSKLIDPMMGLRDNYNKNSRFKSLIQSEDLLKKTFELACKIEGMPRHTSTHAAGIVLSKKPLDVVVPVIQLDSETKAVQYEMSHLESIGLVKIDFLGLRNLTIIDNISRQINESEAFDIMSIPLDDQKTYELISRAETVGVFQLESDGMKALLKKVKPHKFSDIVDTVALFRPGPMENIPLYLENRDHPEKVKYIHDDLKRITESTNGILIYQEQIMQVAQIMAGFSLARADILRKAMGKKNAKELDGLKTEFIQGCIDKGHKETFAEELFSLIYKFANYGFNKSHSVAYGLIAYQLSYLKANYPHLFYTYLLTSVIGSEVKTRQYIDECRRRKVDLRPVNLEQSRNSYTLEGYAIRLPFTVIKGISKSIGTKIQNEVHDNGPYLNYYNAISRLNLVGIKKNQFELLIQAGAFDYLNSDRLSMIASLEEALRYANIIRVEKDGQSSLNMDLISEPIFTVVSENRRQVLNDELVVLGFYFSEHPTLRLKKKHESDSLIEVKVRDKYFRIIAMVDRIKLHRTKKGDQMAFIQLSDDTGLIDGVVFPSVYDKIKVNLEIGALVLVKGQMREPGSLIIMDMYRFDSKPEFHES</sequence>
<dbReference type="GO" id="GO:0003676">
    <property type="term" value="F:nucleic acid binding"/>
    <property type="evidence" value="ECO:0007669"/>
    <property type="project" value="InterPro"/>
</dbReference>
<dbReference type="InterPro" id="IPR041931">
    <property type="entry name" value="DNA_pol3_alpha_thumb_dom"/>
</dbReference>
<comment type="subcellular location">
    <subcellularLocation>
        <location evidence="1">Cytoplasm</location>
    </subcellularLocation>
</comment>
<dbReference type="AlphaFoldDB" id="E7FUU9"/>
<dbReference type="InterPro" id="IPR004805">
    <property type="entry name" value="DnaE2/DnaE/PolC"/>
</dbReference>
<dbReference type="PANTHER" id="PTHR32294">
    <property type="entry name" value="DNA POLYMERASE III SUBUNIT ALPHA"/>
    <property type="match status" value="1"/>
</dbReference>
<dbReference type="NCBIfam" id="TIGR00594">
    <property type="entry name" value="polc"/>
    <property type="match status" value="1"/>
</dbReference>
<dbReference type="Gene3D" id="3.20.20.140">
    <property type="entry name" value="Metal-dependent hydrolases"/>
    <property type="match status" value="1"/>
</dbReference>
<dbReference type="Pfam" id="PF02811">
    <property type="entry name" value="PHP"/>
    <property type="match status" value="1"/>
</dbReference>
<dbReference type="Pfam" id="PF07733">
    <property type="entry name" value="DNA_pol3_alpha"/>
    <property type="match status" value="1"/>
</dbReference>
<evidence type="ECO:0000256" key="3">
    <source>
        <dbReference type="ARBA" id="ARBA00012417"/>
    </source>
</evidence>
<dbReference type="GO" id="GO:0003887">
    <property type="term" value="F:DNA-directed DNA polymerase activity"/>
    <property type="evidence" value="ECO:0007669"/>
    <property type="project" value="UniProtKB-KW"/>
</dbReference>
<comment type="similarity">
    <text evidence="2">Belongs to the DNA polymerase type-C family. DnaE subfamily.</text>
</comment>
<dbReference type="EMBL" id="ACLK02000001">
    <property type="protein sequence ID" value="EFY09665.1"/>
    <property type="molecule type" value="Genomic_DNA"/>
</dbReference>
<dbReference type="Pfam" id="PF17657">
    <property type="entry name" value="DNA_pol3_finger"/>
    <property type="match status" value="1"/>
</dbReference>
<evidence type="ECO:0000313" key="12">
    <source>
        <dbReference type="EMBL" id="EFY09665.1"/>
    </source>
</evidence>
<evidence type="ECO:0000256" key="4">
    <source>
        <dbReference type="ARBA" id="ARBA00019114"/>
    </source>
</evidence>
<dbReference type="Gene3D" id="1.10.10.1600">
    <property type="entry name" value="Bacterial DNA polymerase III alpha subunit, thumb domain"/>
    <property type="match status" value="1"/>
</dbReference>
<dbReference type="InterPro" id="IPR003141">
    <property type="entry name" value="Pol/His_phosphatase_N"/>
</dbReference>
<dbReference type="InterPro" id="IPR016195">
    <property type="entry name" value="Pol/histidinol_Pase-like"/>
</dbReference>
<reference evidence="12" key="1">
    <citation type="submission" date="2011-01" db="EMBL/GenBank/DDBJ databases">
        <authorList>
            <person name="Muzny D."/>
            <person name="Qin X."/>
            <person name="Buhay C."/>
            <person name="Dugan-Rocha S."/>
            <person name="Ding Y."/>
            <person name="Chen G."/>
            <person name="Hawes A."/>
            <person name="Holder M."/>
            <person name="Jhangiani S."/>
            <person name="Johnson A."/>
            <person name="Khan Z."/>
            <person name="Li Z."/>
            <person name="Liu W."/>
            <person name="Liu X."/>
            <person name="Perez L."/>
            <person name="Shen H."/>
            <person name="Wang Q."/>
            <person name="Watt J."/>
            <person name="Xi L."/>
            <person name="Xin Y."/>
            <person name="Zhou J."/>
            <person name="Deng J."/>
            <person name="Jiang H."/>
            <person name="Liu Y."/>
            <person name="Qu J."/>
            <person name="Song X.-Z."/>
            <person name="Zhang L."/>
            <person name="Villasana D."/>
            <person name="Johnson A."/>
            <person name="Liu J."/>
            <person name="Liyanage D."/>
            <person name="Lorensuhewa L."/>
            <person name="Robinson T."/>
            <person name="Song A."/>
            <person name="Song B.-B."/>
            <person name="Dinh H."/>
            <person name="Thornton R."/>
            <person name="Coyle M."/>
            <person name="Francisco L."/>
            <person name="Jackson L."/>
            <person name="Javaid M."/>
            <person name="Korchina V."/>
            <person name="Kovar C."/>
            <person name="Mata R."/>
            <person name="Mathew T."/>
            <person name="Ngo R."/>
            <person name="Nguyen L."/>
            <person name="Nguyen N."/>
            <person name="Okwuonu G."/>
            <person name="Ongeri F."/>
            <person name="Pham C."/>
            <person name="Simmons D."/>
            <person name="Wilczek-Boney K."/>
            <person name="Hale W."/>
            <person name="Jakkamsetti A."/>
            <person name="Pham P."/>
            <person name="Ruth R."/>
            <person name="San Lucas F."/>
            <person name="Warren J."/>
            <person name="Zhang J."/>
            <person name="Zhao Z."/>
            <person name="Zhou C."/>
            <person name="Zhu D."/>
            <person name="Lee S."/>
            <person name="Bess C."/>
            <person name="Blankenburg K."/>
            <person name="Forbes L."/>
            <person name="Fu Q."/>
            <person name="Gubbala S."/>
            <person name="Hirani K."/>
            <person name="Jayaseelan J.C."/>
            <person name="Lara F."/>
            <person name="Munidasa M."/>
            <person name="Palculict T."/>
            <person name="Patil S."/>
            <person name="Pu L.-L."/>
            <person name="Saada N."/>
            <person name="Tang L."/>
            <person name="Weissenberger G."/>
            <person name="Zhu Y."/>
            <person name="Hemphill L."/>
            <person name="Shang Y."/>
            <person name="Youmans B."/>
            <person name="Ayvaz T."/>
            <person name="Ross M."/>
            <person name="Santibanez J."/>
            <person name="Aqrawi P."/>
            <person name="Gross S."/>
            <person name="Joshi V."/>
            <person name="Fowler G."/>
            <person name="Nazareth L."/>
            <person name="Reid J."/>
            <person name="Worley K."/>
            <person name="Petrosino J."/>
            <person name="Highlander S."/>
            <person name="Gibbs R."/>
        </authorList>
    </citation>
    <scope>NUCLEOTIDE SEQUENCE [LARGE SCALE GENOMIC DNA]</scope>
    <source>
        <strain evidence="12">ATCC 19414</strain>
    </source>
</reference>
<comment type="function">
    <text evidence="9">DNA polymerase III is a complex, multichain enzyme responsible for most of the replicative synthesis in bacteria. This DNA polymerase also exhibits 3' to 5' exonuclease activity. The alpha chain is the DNA polymerase.</text>
</comment>
<dbReference type="GO" id="GO:0006260">
    <property type="term" value="P:DNA replication"/>
    <property type="evidence" value="ECO:0007669"/>
    <property type="project" value="UniProtKB-KW"/>
</dbReference>
<dbReference type="InterPro" id="IPR011708">
    <property type="entry name" value="DNA_pol3_alpha_NTPase_dom"/>
</dbReference>
<evidence type="ECO:0000259" key="11">
    <source>
        <dbReference type="SMART" id="SM00481"/>
    </source>
</evidence>
<keyword evidence="7" id="KW-0235">DNA replication</keyword>
<name>E7FUU9_ERYRH</name>
<dbReference type="STRING" id="1648.A2I91_04915"/>
<gene>
    <name evidence="12" type="primary">dnaE</name>
    <name evidence="12" type="ORF">HMPREF0357_10460</name>
</gene>
<organism evidence="12 13">
    <name type="scientific">Erysipelothrix rhusiopathiae ATCC 19414</name>
    <dbReference type="NCBI Taxonomy" id="525280"/>
    <lineage>
        <taxon>Bacteria</taxon>
        <taxon>Bacillati</taxon>
        <taxon>Bacillota</taxon>
        <taxon>Erysipelotrichia</taxon>
        <taxon>Erysipelotrichales</taxon>
        <taxon>Erysipelotrichaceae</taxon>
        <taxon>Erysipelothrix</taxon>
    </lineage>
</organism>
<dbReference type="PANTHER" id="PTHR32294:SF0">
    <property type="entry name" value="DNA POLYMERASE III SUBUNIT ALPHA"/>
    <property type="match status" value="1"/>
</dbReference>
<dbReference type="InterPro" id="IPR004013">
    <property type="entry name" value="PHP_dom"/>
</dbReference>
<dbReference type="SMART" id="SM00481">
    <property type="entry name" value="POLIIIAc"/>
    <property type="match status" value="1"/>
</dbReference>
<dbReference type="SUPFAM" id="SSF89550">
    <property type="entry name" value="PHP domain-like"/>
    <property type="match status" value="1"/>
</dbReference>
<comment type="catalytic activity">
    <reaction evidence="10">
        <text>DNA(n) + a 2'-deoxyribonucleoside 5'-triphosphate = DNA(n+1) + diphosphate</text>
        <dbReference type="Rhea" id="RHEA:22508"/>
        <dbReference type="Rhea" id="RHEA-COMP:17339"/>
        <dbReference type="Rhea" id="RHEA-COMP:17340"/>
        <dbReference type="ChEBI" id="CHEBI:33019"/>
        <dbReference type="ChEBI" id="CHEBI:61560"/>
        <dbReference type="ChEBI" id="CHEBI:173112"/>
        <dbReference type="EC" id="2.7.7.7"/>
    </reaction>
</comment>
<protein>
    <recommendedName>
        <fullName evidence="4">DNA polymerase III subunit alpha</fullName>
        <ecNumber evidence="3">2.7.7.7</ecNumber>
    </recommendedName>
</protein>
<evidence type="ECO:0000256" key="2">
    <source>
        <dbReference type="ARBA" id="ARBA00009496"/>
    </source>
</evidence>
<accession>E7FUU9</accession>
<comment type="caution">
    <text evidence="12">The sequence shown here is derived from an EMBL/GenBank/DDBJ whole genome shotgun (WGS) entry which is preliminary data.</text>
</comment>